<dbReference type="PROSITE" id="PS01031">
    <property type="entry name" value="SHSP"/>
    <property type="match status" value="1"/>
</dbReference>
<dbReference type="Gene3D" id="2.60.40.790">
    <property type="match status" value="1"/>
</dbReference>
<dbReference type="Pfam" id="PF00011">
    <property type="entry name" value="HSP20"/>
    <property type="match status" value="1"/>
</dbReference>
<gene>
    <name evidence="4" type="ORF">CLV90_1558</name>
</gene>
<proteinExistence type="inferred from homology"/>
<evidence type="ECO:0000259" key="3">
    <source>
        <dbReference type="PROSITE" id="PS01031"/>
    </source>
</evidence>
<reference evidence="4 5" key="1">
    <citation type="submission" date="2019-03" db="EMBL/GenBank/DDBJ databases">
        <title>Genomic Encyclopedia of Archaeal and Bacterial Type Strains, Phase II (KMG-II): from individual species to whole genera.</title>
        <authorList>
            <person name="Goeker M."/>
        </authorList>
    </citation>
    <scope>NUCLEOTIDE SEQUENCE [LARGE SCALE GENOMIC DNA]</scope>
    <source>
        <strain evidence="4 5">DSM 25233</strain>
    </source>
</reference>
<protein>
    <submittedName>
        <fullName evidence="4">HSP20 family protein</fullName>
    </submittedName>
</protein>
<dbReference type="EMBL" id="SOAY01000010">
    <property type="protein sequence ID" value="TDT47482.1"/>
    <property type="molecule type" value="Genomic_DNA"/>
</dbReference>
<dbReference type="Proteomes" id="UP000294749">
    <property type="component" value="Unassembled WGS sequence"/>
</dbReference>
<dbReference type="InterPro" id="IPR031107">
    <property type="entry name" value="Small_HSP"/>
</dbReference>
<organism evidence="4 5">
    <name type="scientific">Maribacter spongiicola</name>
    <dbReference type="NCBI Taxonomy" id="1206753"/>
    <lineage>
        <taxon>Bacteria</taxon>
        <taxon>Pseudomonadati</taxon>
        <taxon>Bacteroidota</taxon>
        <taxon>Flavobacteriia</taxon>
        <taxon>Flavobacteriales</taxon>
        <taxon>Flavobacteriaceae</taxon>
        <taxon>Maribacter</taxon>
    </lineage>
</organism>
<dbReference type="PANTHER" id="PTHR11527">
    <property type="entry name" value="HEAT-SHOCK PROTEIN 20 FAMILY MEMBER"/>
    <property type="match status" value="1"/>
</dbReference>
<evidence type="ECO:0000256" key="2">
    <source>
        <dbReference type="RuleBase" id="RU003616"/>
    </source>
</evidence>
<comment type="similarity">
    <text evidence="1 2">Belongs to the small heat shock protein (HSP20) family.</text>
</comment>
<dbReference type="InterPro" id="IPR002068">
    <property type="entry name" value="A-crystallin/Hsp20_dom"/>
</dbReference>
<evidence type="ECO:0000313" key="4">
    <source>
        <dbReference type="EMBL" id="TDT47482.1"/>
    </source>
</evidence>
<dbReference type="AlphaFoldDB" id="A0A4R7K9S9"/>
<sequence length="178" mass="20410">MSLYLIFKTPYCHVSLVGTAFVLFKSTIKLIYLKNTIMSLTKRNDVLFPSLMNEIFKPDWFGGTENSRATVPAVNIKDNEKDFELALFVPGRLKEDFKIEIDKDVLTISADVKEENIAVKENFTRKEFTISSFKRAFTMPDTVATDKIEATYEGGILKFNLPKKEEALPKPKRMIELK</sequence>
<dbReference type="CDD" id="cd06464">
    <property type="entry name" value="ACD_sHsps-like"/>
    <property type="match status" value="1"/>
</dbReference>
<evidence type="ECO:0000313" key="5">
    <source>
        <dbReference type="Proteomes" id="UP000294749"/>
    </source>
</evidence>
<feature type="domain" description="SHSP" evidence="3">
    <location>
        <begin position="65"/>
        <end position="178"/>
    </location>
</feature>
<comment type="caution">
    <text evidence="4">The sequence shown here is derived from an EMBL/GenBank/DDBJ whole genome shotgun (WGS) entry which is preliminary data.</text>
</comment>
<name>A0A4R7K9S9_9FLAO</name>
<keyword evidence="5" id="KW-1185">Reference proteome</keyword>
<evidence type="ECO:0000256" key="1">
    <source>
        <dbReference type="PROSITE-ProRule" id="PRU00285"/>
    </source>
</evidence>
<dbReference type="SUPFAM" id="SSF49764">
    <property type="entry name" value="HSP20-like chaperones"/>
    <property type="match status" value="1"/>
</dbReference>
<accession>A0A4R7K9S9</accession>
<dbReference type="InterPro" id="IPR008978">
    <property type="entry name" value="HSP20-like_chaperone"/>
</dbReference>